<dbReference type="AlphaFoldDB" id="A0AAE0A7V5"/>
<proteinExistence type="predicted"/>
<name>A0AAE0A7V5_9ROSI</name>
<evidence type="ECO:0000313" key="2">
    <source>
        <dbReference type="EMBL" id="KAK3204946.1"/>
    </source>
</evidence>
<sequence length="126" mass="15061">MSQCEVFIVNFLIFFFTFNSLENIHCLELGVIHCYFDIWQGYLDHCGRKVKPGPFDRIWYSESQKALYLQKLNQVKVDKLTNLGMLLPLVLYCSIFIHNFKEIWKNIAYFMYLSQVHCSVIIERHI</sequence>
<feature type="chain" id="PRO_5041912817" evidence="1">
    <location>
        <begin position="27"/>
        <end position="126"/>
    </location>
</feature>
<protein>
    <submittedName>
        <fullName evidence="2">Uncharacterized protein</fullName>
    </submittedName>
</protein>
<reference evidence="2" key="1">
    <citation type="journal article" date="2023" name="Plant J.">
        <title>Genome sequences and population genomics provide insights into the demographic history, inbreeding, and mutation load of two 'living fossil' tree species of Dipteronia.</title>
        <authorList>
            <person name="Feng Y."/>
            <person name="Comes H.P."/>
            <person name="Chen J."/>
            <person name="Zhu S."/>
            <person name="Lu R."/>
            <person name="Zhang X."/>
            <person name="Li P."/>
            <person name="Qiu J."/>
            <person name="Olsen K.M."/>
            <person name="Qiu Y."/>
        </authorList>
    </citation>
    <scope>NUCLEOTIDE SEQUENCE</scope>
    <source>
        <strain evidence="2">NBL</strain>
    </source>
</reference>
<dbReference type="EMBL" id="JANJYJ010000006">
    <property type="protein sequence ID" value="KAK3204946.1"/>
    <property type="molecule type" value="Genomic_DNA"/>
</dbReference>
<comment type="caution">
    <text evidence="2">The sequence shown here is derived from an EMBL/GenBank/DDBJ whole genome shotgun (WGS) entry which is preliminary data.</text>
</comment>
<feature type="signal peptide" evidence="1">
    <location>
        <begin position="1"/>
        <end position="26"/>
    </location>
</feature>
<dbReference type="Proteomes" id="UP001281410">
    <property type="component" value="Unassembled WGS sequence"/>
</dbReference>
<keyword evidence="1" id="KW-0732">Signal</keyword>
<gene>
    <name evidence="2" type="ORF">Dsin_018992</name>
</gene>
<evidence type="ECO:0000256" key="1">
    <source>
        <dbReference type="SAM" id="SignalP"/>
    </source>
</evidence>
<keyword evidence="3" id="KW-1185">Reference proteome</keyword>
<accession>A0AAE0A7V5</accession>
<organism evidence="2 3">
    <name type="scientific">Dipteronia sinensis</name>
    <dbReference type="NCBI Taxonomy" id="43782"/>
    <lineage>
        <taxon>Eukaryota</taxon>
        <taxon>Viridiplantae</taxon>
        <taxon>Streptophyta</taxon>
        <taxon>Embryophyta</taxon>
        <taxon>Tracheophyta</taxon>
        <taxon>Spermatophyta</taxon>
        <taxon>Magnoliopsida</taxon>
        <taxon>eudicotyledons</taxon>
        <taxon>Gunneridae</taxon>
        <taxon>Pentapetalae</taxon>
        <taxon>rosids</taxon>
        <taxon>malvids</taxon>
        <taxon>Sapindales</taxon>
        <taxon>Sapindaceae</taxon>
        <taxon>Hippocastanoideae</taxon>
        <taxon>Acereae</taxon>
        <taxon>Dipteronia</taxon>
    </lineage>
</organism>
<evidence type="ECO:0000313" key="3">
    <source>
        <dbReference type="Proteomes" id="UP001281410"/>
    </source>
</evidence>